<dbReference type="GO" id="GO:0051301">
    <property type="term" value="P:cell division"/>
    <property type="evidence" value="ECO:0007669"/>
    <property type="project" value="UniProtKB-KW"/>
</dbReference>
<feature type="region of interest" description="Disordered" evidence="1">
    <location>
        <begin position="364"/>
        <end position="394"/>
    </location>
</feature>
<dbReference type="InterPro" id="IPR003959">
    <property type="entry name" value="ATPase_AAA_core"/>
</dbReference>
<dbReference type="AlphaFoldDB" id="U6MHJ2"/>
<dbReference type="GeneID" id="25335305"/>
<feature type="domain" description="AAA+ ATPase" evidence="2">
    <location>
        <begin position="843"/>
        <end position="989"/>
    </location>
</feature>
<dbReference type="Gene3D" id="3.40.50.300">
    <property type="entry name" value="P-loop containing nucleotide triphosphate hydrolases"/>
    <property type="match status" value="1"/>
</dbReference>
<sequence length="1102" mass="115604">MLLYPQAISCNKGNEPAAAVPPAAAATAAAATSAAVPLWQPSTAGAPLPRVAVATADGDNWLVLESSSSGSSSGDECSSSSRVDVFRPSHTYRWRRVSSSQAEGRCSPVTATAADVPGTAAAATEAVADGAVSRLGASVRSSPSVLLRRDRFGDYLLLLDQQQQLWLRRICSCCHGGRDPQVQQLLLLLRNAFAFTFLREAAAATAAAATTTVNAGAPTGAATSATAATPSETEEEAAAVEVARAAAAAAASNGQGARHFCRAVASHAPWLPPVTTSFSPESAAAAAAAAAGQPAAEAAAAAAQATAKTTCGEVCGSAEGRGVHRILLGDYTTRLLPPVNSSSIGSRAGNSSSCFCRYRRSSSMWGPGQERSPRAQPLKHQQQQKQQQQQQQCAPSQRAPLRTSCFRCCAAEALCGGSSKSSSSSTNGAAATGLSLQSQLAAAIAEARARQTLFRKSLLQLAQKEQQQLEQQQQPPPDEEPLTEQQLSLLLSCGGAVFVVLECMHLLLQLQPSHTSSSSSSNNRRTDLRSVLLQQLSAFAATCSSEGLPVFVFVPFNTGEAAAAAVAVSAAPRGLLPLRPRLAELVGRDLLQPYLIEGVLTLPEALSEQHRAAILLLLLRRVHAAVAAADKDENHIQRLATLGGLWTCGFTVADLRSLLRTAVTNCMQRQLYSSSSSKLCAADLRQALLYVCPSALRLLQVGSVQRLLPPLVVPQDAEASEVFAAAAASPAAEGRLTYFAYTRGRNNNSSSNSSNSSSSDSSSDTSTSDGDSRRGGGDRNSSRCNRSRCCCGCCCLKTLQGLKAVRGHRRLIRLLKREVVQPFKQQVGAEPAAAAEAETVAAAPLGCVVEGPSGSGKSFLCSSLAVAAGAVLLRLSAADVLRKEVAAADKQLLAAFSTLRRCFPAVLLIEDIDILCNSNSSSSSKILGTLLQQLDELVLLRRFSADATQRKTALSVLLLATATDVTKIDTRLLLPGRLSYVFSLNSNSRRDPAAAAATLLQQCLVGRCSPTIRKADLLQLTRSLISNSRSSSSNSSGAAATAPRTVSPTFCVCLCQEAAVAAVRRQQTQQQQQQKAQKQQHQGVMIELCDLVEGAKRMRLPA</sequence>
<reference evidence="3" key="2">
    <citation type="submission" date="2013-10" db="EMBL/GenBank/DDBJ databases">
        <authorList>
            <person name="Aslett M."/>
        </authorList>
    </citation>
    <scope>NUCLEOTIDE SEQUENCE [LARGE SCALE GENOMIC DNA]</scope>
    <source>
        <strain evidence="3">Weybridge</strain>
    </source>
</reference>
<dbReference type="GO" id="GO:0005634">
    <property type="term" value="C:nucleus"/>
    <property type="evidence" value="ECO:0007669"/>
    <property type="project" value="TreeGrafter"/>
</dbReference>
<dbReference type="GO" id="GO:0000981">
    <property type="term" value="F:DNA-binding transcription factor activity, RNA polymerase II-specific"/>
    <property type="evidence" value="ECO:0007669"/>
    <property type="project" value="TreeGrafter"/>
</dbReference>
<dbReference type="SUPFAM" id="SSF52540">
    <property type="entry name" value="P-loop containing nucleoside triphosphate hydrolases"/>
    <property type="match status" value="1"/>
</dbReference>
<evidence type="ECO:0000256" key="1">
    <source>
        <dbReference type="SAM" id="MobiDB-lite"/>
    </source>
</evidence>
<dbReference type="GO" id="GO:0016887">
    <property type="term" value="F:ATP hydrolysis activity"/>
    <property type="evidence" value="ECO:0007669"/>
    <property type="project" value="InterPro"/>
</dbReference>
<reference evidence="3" key="1">
    <citation type="submission" date="2013-10" db="EMBL/GenBank/DDBJ databases">
        <title>Genomic analysis of the causative agents of coccidiosis in chickens.</title>
        <authorList>
            <person name="Reid A.J."/>
            <person name="Blake D."/>
            <person name="Billington K."/>
            <person name="Browne H."/>
            <person name="Dunn M."/>
            <person name="Hung S."/>
            <person name="Kawahara F."/>
            <person name="Miranda-Saavedra D."/>
            <person name="Mourier T."/>
            <person name="Nagra H."/>
            <person name="Otto T.D."/>
            <person name="Rawlings N."/>
            <person name="Sanchez A."/>
            <person name="Sanders M."/>
            <person name="Subramaniam C."/>
            <person name="Tay Y."/>
            <person name="Dear P."/>
            <person name="Doerig C."/>
            <person name="Gruber A."/>
            <person name="Parkinson J."/>
            <person name="Shirley M."/>
            <person name="Wan K.L."/>
            <person name="Berriman M."/>
            <person name="Tomley F."/>
            <person name="Pain A."/>
        </authorList>
    </citation>
    <scope>NUCLEOTIDE SEQUENCE [LARGE SCALE GENOMIC DNA]</scope>
    <source>
        <strain evidence="3">Weybridge</strain>
    </source>
</reference>
<dbReference type="SMART" id="SM00382">
    <property type="entry name" value="AAA"/>
    <property type="match status" value="1"/>
</dbReference>
<accession>U6MHJ2</accession>
<feature type="compositionally biased region" description="Low complexity" evidence="1">
    <location>
        <begin position="747"/>
        <end position="769"/>
    </location>
</feature>
<dbReference type="OrthoDB" id="377311at2759"/>
<name>U6MHJ2_EIMMA</name>
<feature type="compositionally biased region" description="Low complexity" evidence="1">
    <location>
        <begin position="381"/>
        <end position="392"/>
    </location>
</feature>
<keyword evidence="3" id="KW-0132">Cell division</keyword>
<protein>
    <submittedName>
        <fullName evidence="3">ATPase domain-containing cell division control protein, putative</fullName>
    </submittedName>
</protein>
<dbReference type="Proteomes" id="UP000030763">
    <property type="component" value="Unassembled WGS sequence"/>
</dbReference>
<feature type="region of interest" description="Disordered" evidence="1">
    <location>
        <begin position="747"/>
        <end position="786"/>
    </location>
</feature>
<dbReference type="OMA" id="PVLATEC"/>
<dbReference type="Gene3D" id="1.10.8.60">
    <property type="match status" value="1"/>
</dbReference>
<gene>
    <name evidence="3" type="ORF">EMWEY_00013190</name>
</gene>
<proteinExistence type="predicted"/>
<evidence type="ECO:0000313" key="4">
    <source>
        <dbReference type="Proteomes" id="UP000030763"/>
    </source>
</evidence>
<dbReference type="GO" id="GO:0005524">
    <property type="term" value="F:ATP binding"/>
    <property type="evidence" value="ECO:0007669"/>
    <property type="project" value="InterPro"/>
</dbReference>
<feature type="compositionally biased region" description="Basic and acidic residues" evidence="1">
    <location>
        <begin position="770"/>
        <end position="781"/>
    </location>
</feature>
<dbReference type="Pfam" id="PF00004">
    <property type="entry name" value="AAA"/>
    <property type="match status" value="1"/>
</dbReference>
<dbReference type="RefSeq" id="XP_013338589.1">
    <property type="nucleotide sequence ID" value="XM_013483135.1"/>
</dbReference>
<dbReference type="PANTHER" id="PTHR14596:SF72">
    <property type="entry name" value="ZINC FINGER PROTEIN MSN2-RELATED"/>
    <property type="match status" value="1"/>
</dbReference>
<evidence type="ECO:0000259" key="2">
    <source>
        <dbReference type="SMART" id="SM00382"/>
    </source>
</evidence>
<dbReference type="GO" id="GO:0000987">
    <property type="term" value="F:cis-regulatory region sequence-specific DNA binding"/>
    <property type="evidence" value="ECO:0007669"/>
    <property type="project" value="TreeGrafter"/>
</dbReference>
<dbReference type="InterPro" id="IPR027417">
    <property type="entry name" value="P-loop_NTPase"/>
</dbReference>
<feature type="region of interest" description="Disordered" evidence="1">
    <location>
        <begin position="466"/>
        <end position="485"/>
    </location>
</feature>
<organism evidence="3 4">
    <name type="scientific">Eimeria maxima</name>
    <name type="common">Coccidian parasite</name>
    <dbReference type="NCBI Taxonomy" id="5804"/>
    <lineage>
        <taxon>Eukaryota</taxon>
        <taxon>Sar</taxon>
        <taxon>Alveolata</taxon>
        <taxon>Apicomplexa</taxon>
        <taxon>Conoidasida</taxon>
        <taxon>Coccidia</taxon>
        <taxon>Eucoccidiorida</taxon>
        <taxon>Eimeriorina</taxon>
        <taxon>Eimeriidae</taxon>
        <taxon>Eimeria</taxon>
    </lineage>
</organism>
<dbReference type="InterPro" id="IPR003593">
    <property type="entry name" value="AAA+_ATPase"/>
</dbReference>
<dbReference type="PANTHER" id="PTHR14596">
    <property type="entry name" value="ZINC FINGER PROTEIN"/>
    <property type="match status" value="1"/>
</dbReference>
<keyword evidence="4" id="KW-1185">Reference proteome</keyword>
<dbReference type="GO" id="GO:0042594">
    <property type="term" value="P:response to starvation"/>
    <property type="evidence" value="ECO:0007669"/>
    <property type="project" value="TreeGrafter"/>
</dbReference>
<dbReference type="EMBL" id="HG722290">
    <property type="protein sequence ID" value="CDJ61939.1"/>
    <property type="molecule type" value="Genomic_DNA"/>
</dbReference>
<evidence type="ECO:0000313" key="3">
    <source>
        <dbReference type="EMBL" id="CDJ61939.1"/>
    </source>
</evidence>
<keyword evidence="3" id="KW-0131">Cell cycle</keyword>
<dbReference type="VEuPathDB" id="ToxoDB:EMWEY_00013190"/>